<evidence type="ECO:0000313" key="1">
    <source>
        <dbReference type="EMBL" id="WVZ05617.1"/>
    </source>
</evidence>
<name>A0AAQ3NAJ4_VIGMU</name>
<dbReference type="EMBL" id="CP144695">
    <property type="protein sequence ID" value="WVZ05617.1"/>
    <property type="molecule type" value="Genomic_DNA"/>
</dbReference>
<dbReference type="Proteomes" id="UP001374535">
    <property type="component" value="Chromosome 6"/>
</dbReference>
<sequence length="1045" mass="116023">MINIIYYLSQPESRRDDDNPKKETVLKKRFWSRHHGLFWKTMEKTMKRIRLGQMENQTRVRESVTCREGISTLHACPKTNGLEPKEMGVADGSKGSVNGDGPALAGPGRKGRLVRNWAQGHLKFQKPFRGSNTFSSLQHSLSFETKQRLEVSPFSNKVCLSGTLHAATTMFGPPRISPVTPTSRPVAALPQTRAFAGEAGYRHSTSILPAITSVAGTTTSLLFLSLGICLPQHPSSSPEPPSTASPLTMRTVAPLQQPSRHQHHGLVVVVKEKEAAATESTGHSYRDSPARKILSSPRIRDRCHRRVAISTHAICRLGRTPNLNTLKQKGEEGSKKQNSCLLLLTMPKDKSNWNIFKIEEENLDSGVNHLVGGLRRTEVVHDLCYWFHLTQVRDLISLRGRLMKKNGGESRSLFLRVLLCRLNENGDWCCVRRLRMMVLWLSWNGGVNELMEAEQVTMKMLERYNGKMKEGSILAYEFGMGQMEILNDRNMYKSPFDGRENSKGRYGMVVVTLGMGKIIDKRRLPLGVSMVLASFVSPLRRRSNEDVLSNENVPSKRWTMVASSEWTKIKDGGQEGYSSLDAQVQESYAESEKMEEDDWLMMEVNHDLLEVKFFFWSWFSAIPKSQITSLSIQNEMPLRSSKTSAENRFFLNLLRQSRFVAAKNHIALYLSQSATPTANLHRPFSQATYRNWAWWASVETGLVGQAKLGLWARLGLWASVETGLMGQHGNWAYGPGETGLGGPIWKLGLWASVELGLWANMEIGLMGQAKLGLWANMEIGLMGQAKLGLGANMEIGLMGQCRTGLMGQYGNWAYGPGETGLMGQHGNWAYGPGETGLGGPIWKLGLWASVELGLWANMEIGLMGQAKLGLGANMEIGLMGQCRTGLMGQYGNWAYGPGETGLGGPIWKLGLWARRNWAWWANVEIELGGPKLGLWASVNWAYGPMRKLGLWANVEIGLGGPVVDWAWWASVETGLMGQCKLGLWANAEIGLMGQCRNWAWWASVETGLGGPVVETGLMGQMKLGLGASVETGLMKFEICQMRLGF</sequence>
<reference evidence="1 2" key="1">
    <citation type="journal article" date="2023" name="Life. Sci Alliance">
        <title>Evolutionary insights into 3D genome organization and epigenetic landscape of Vigna mungo.</title>
        <authorList>
            <person name="Junaid A."/>
            <person name="Singh B."/>
            <person name="Bhatia S."/>
        </authorList>
    </citation>
    <scope>NUCLEOTIDE SEQUENCE [LARGE SCALE GENOMIC DNA]</scope>
    <source>
        <strain evidence="1">Urdbean</strain>
    </source>
</reference>
<organism evidence="1 2">
    <name type="scientific">Vigna mungo</name>
    <name type="common">Black gram</name>
    <name type="synonym">Phaseolus mungo</name>
    <dbReference type="NCBI Taxonomy" id="3915"/>
    <lineage>
        <taxon>Eukaryota</taxon>
        <taxon>Viridiplantae</taxon>
        <taxon>Streptophyta</taxon>
        <taxon>Embryophyta</taxon>
        <taxon>Tracheophyta</taxon>
        <taxon>Spermatophyta</taxon>
        <taxon>Magnoliopsida</taxon>
        <taxon>eudicotyledons</taxon>
        <taxon>Gunneridae</taxon>
        <taxon>Pentapetalae</taxon>
        <taxon>rosids</taxon>
        <taxon>fabids</taxon>
        <taxon>Fabales</taxon>
        <taxon>Fabaceae</taxon>
        <taxon>Papilionoideae</taxon>
        <taxon>50 kb inversion clade</taxon>
        <taxon>NPAAA clade</taxon>
        <taxon>indigoferoid/millettioid clade</taxon>
        <taxon>Phaseoleae</taxon>
        <taxon>Vigna</taxon>
    </lineage>
</organism>
<keyword evidence="2" id="KW-1185">Reference proteome</keyword>
<dbReference type="AlphaFoldDB" id="A0AAQ3NAJ4"/>
<proteinExistence type="predicted"/>
<gene>
    <name evidence="1" type="ORF">V8G54_018963</name>
</gene>
<evidence type="ECO:0000313" key="2">
    <source>
        <dbReference type="Proteomes" id="UP001374535"/>
    </source>
</evidence>
<protein>
    <submittedName>
        <fullName evidence="1">Uncharacterized protein</fullName>
    </submittedName>
</protein>
<accession>A0AAQ3NAJ4</accession>